<accession>A0ACC4E375</accession>
<organism evidence="1 2">
    <name type="scientific">Purpureocillium lilacinum</name>
    <name type="common">Paecilomyces lilacinus</name>
    <dbReference type="NCBI Taxonomy" id="33203"/>
    <lineage>
        <taxon>Eukaryota</taxon>
        <taxon>Fungi</taxon>
        <taxon>Dikarya</taxon>
        <taxon>Ascomycota</taxon>
        <taxon>Pezizomycotina</taxon>
        <taxon>Sordariomycetes</taxon>
        <taxon>Hypocreomycetidae</taxon>
        <taxon>Hypocreales</taxon>
        <taxon>Ophiocordycipitaceae</taxon>
        <taxon>Purpureocillium</taxon>
    </lineage>
</organism>
<keyword evidence="2" id="KW-1185">Reference proteome</keyword>
<comment type="caution">
    <text evidence="1">The sequence shown here is derived from an EMBL/GenBank/DDBJ whole genome shotgun (WGS) entry which is preliminary data.</text>
</comment>
<sequence>MDATAIVRSAARVLLSGSGRFRPSQLPTLVAGQRAWQEQPREGARVRCNAAGGRAAEAPHPFIHDALIGEGCRTQPLHHLPLANVKATPSTSSAFAGAARGRSAPSPGLRSCINALAANGLAAISCSGGAPPALWVSWADGLLLSPSSCQCPQPRLPARTAATGRVGKPVPGLDWASAALELPTSTPPTGGVWMSQPACRRRDLHMAQRAAPNSPLAGRSHTAMEWYQAAMRATPGLPIRPGSWHPLRPDTRRHATPQPALNPARAVPIHGPSRSIGCVTPTCSVDATSLLYPGRPTPVSACGAA</sequence>
<name>A0ACC4E375_PURLI</name>
<evidence type="ECO:0000313" key="2">
    <source>
        <dbReference type="Proteomes" id="UP001638806"/>
    </source>
</evidence>
<proteinExistence type="predicted"/>
<gene>
    <name evidence="1" type="ORF">ACCO45_003634</name>
</gene>
<dbReference type="EMBL" id="JBGNUJ010000003">
    <property type="protein sequence ID" value="KAL3962111.1"/>
    <property type="molecule type" value="Genomic_DNA"/>
</dbReference>
<protein>
    <submittedName>
        <fullName evidence="1">Uncharacterized protein</fullName>
    </submittedName>
</protein>
<evidence type="ECO:0000313" key="1">
    <source>
        <dbReference type="EMBL" id="KAL3962111.1"/>
    </source>
</evidence>
<reference evidence="1" key="1">
    <citation type="submission" date="2024-12" db="EMBL/GenBank/DDBJ databases">
        <title>Comparative genomics and development of molecular markers within Purpureocillium lilacinum and among Purpureocillium species.</title>
        <authorList>
            <person name="Yeh Z.-Y."/>
            <person name="Ni N.-T."/>
            <person name="Lo P.-H."/>
            <person name="Mushyakhwo K."/>
            <person name="Lin C.-F."/>
            <person name="Nai Y.-S."/>
        </authorList>
    </citation>
    <scope>NUCLEOTIDE SEQUENCE</scope>
    <source>
        <strain evidence="1">NCHU-NPUST-175</strain>
    </source>
</reference>
<dbReference type="Proteomes" id="UP001638806">
    <property type="component" value="Unassembled WGS sequence"/>
</dbReference>